<dbReference type="AlphaFoldDB" id="A0A4Z0BVK8"/>
<accession>A0A4Z0BVK8</accession>
<dbReference type="GO" id="GO:0016491">
    <property type="term" value="F:oxidoreductase activity"/>
    <property type="evidence" value="ECO:0007669"/>
    <property type="project" value="UniProtKB-KW"/>
</dbReference>
<protein>
    <submittedName>
        <fullName evidence="6">FAD-dependent oxidoreductase</fullName>
    </submittedName>
</protein>
<dbReference type="Gene3D" id="3.50.50.60">
    <property type="entry name" value="FAD/NAD(P)-binding domain"/>
    <property type="match status" value="2"/>
</dbReference>
<reference evidence="6 7" key="1">
    <citation type="submission" date="2019-03" db="EMBL/GenBank/DDBJ databases">
        <title>Ramlibacter henchirensis DSM 14656, whole genome shotgun sequence.</title>
        <authorList>
            <person name="Zhang X."/>
            <person name="Feng G."/>
            <person name="Zhu H."/>
        </authorList>
    </citation>
    <scope>NUCLEOTIDE SEQUENCE [LARGE SCALE GENOMIC DNA]</scope>
    <source>
        <strain evidence="6 7">DSM 14656</strain>
    </source>
</reference>
<dbReference type="SUPFAM" id="SSF51905">
    <property type="entry name" value="FAD/NAD(P)-binding domain"/>
    <property type="match status" value="1"/>
</dbReference>
<dbReference type="Proteomes" id="UP000298180">
    <property type="component" value="Unassembled WGS sequence"/>
</dbReference>
<evidence type="ECO:0000256" key="2">
    <source>
        <dbReference type="ARBA" id="ARBA00022630"/>
    </source>
</evidence>
<feature type="domain" description="FAD-dependent oxidoreductase 2 FAD-binding" evidence="5">
    <location>
        <begin position="17"/>
        <end position="533"/>
    </location>
</feature>
<dbReference type="InterPro" id="IPR003953">
    <property type="entry name" value="FAD-dep_OxRdtase_2_FAD-bd"/>
</dbReference>
<comment type="cofactor">
    <cofactor evidence="1">
        <name>FAD</name>
        <dbReference type="ChEBI" id="CHEBI:57692"/>
    </cofactor>
</comment>
<dbReference type="Pfam" id="PF00890">
    <property type="entry name" value="FAD_binding_2"/>
    <property type="match status" value="1"/>
</dbReference>
<evidence type="ECO:0000259" key="5">
    <source>
        <dbReference type="Pfam" id="PF00890"/>
    </source>
</evidence>
<keyword evidence="4" id="KW-0560">Oxidoreductase</keyword>
<evidence type="ECO:0000313" key="6">
    <source>
        <dbReference type="EMBL" id="TFZ02911.1"/>
    </source>
</evidence>
<keyword evidence="2" id="KW-0285">Flavoprotein</keyword>
<evidence type="ECO:0000256" key="4">
    <source>
        <dbReference type="ARBA" id="ARBA00023002"/>
    </source>
</evidence>
<evidence type="ECO:0000313" key="7">
    <source>
        <dbReference type="Proteomes" id="UP000298180"/>
    </source>
</evidence>
<keyword evidence="3" id="KW-0274">FAD</keyword>
<dbReference type="GO" id="GO:0008202">
    <property type="term" value="P:steroid metabolic process"/>
    <property type="evidence" value="ECO:0007669"/>
    <property type="project" value="UniProtKB-ARBA"/>
</dbReference>
<dbReference type="RefSeq" id="WP_135264435.1">
    <property type="nucleotide sequence ID" value="NZ_SMLM01000002.1"/>
</dbReference>
<comment type="caution">
    <text evidence="6">The sequence shown here is derived from an EMBL/GenBank/DDBJ whole genome shotgun (WGS) entry which is preliminary data.</text>
</comment>
<proteinExistence type="predicted"/>
<dbReference type="PANTHER" id="PTHR43400">
    <property type="entry name" value="FUMARATE REDUCTASE"/>
    <property type="match status" value="1"/>
</dbReference>
<dbReference type="PRINTS" id="PR00411">
    <property type="entry name" value="PNDRDTASEI"/>
</dbReference>
<dbReference type="InterPro" id="IPR027477">
    <property type="entry name" value="Succ_DH/fumarate_Rdtase_cat_sf"/>
</dbReference>
<dbReference type="SUPFAM" id="SSF56425">
    <property type="entry name" value="Succinate dehydrogenase/fumarate reductase flavoprotein, catalytic domain"/>
    <property type="match status" value="1"/>
</dbReference>
<dbReference type="EMBL" id="SMLM01000002">
    <property type="protein sequence ID" value="TFZ02911.1"/>
    <property type="molecule type" value="Genomic_DNA"/>
</dbReference>
<dbReference type="InterPro" id="IPR036188">
    <property type="entry name" value="FAD/NAD-bd_sf"/>
</dbReference>
<dbReference type="OrthoDB" id="9813348at2"/>
<evidence type="ECO:0000256" key="1">
    <source>
        <dbReference type="ARBA" id="ARBA00001974"/>
    </source>
</evidence>
<dbReference type="PANTHER" id="PTHR43400:SF10">
    <property type="entry name" value="3-OXOSTEROID 1-DEHYDROGENASE"/>
    <property type="match status" value="1"/>
</dbReference>
<name>A0A4Z0BVK8_9BURK</name>
<gene>
    <name evidence="6" type="ORF">EZ313_16890</name>
</gene>
<organism evidence="6 7">
    <name type="scientific">Ramlibacter henchirensis</name>
    <dbReference type="NCBI Taxonomy" id="204072"/>
    <lineage>
        <taxon>Bacteria</taxon>
        <taxon>Pseudomonadati</taxon>
        <taxon>Pseudomonadota</taxon>
        <taxon>Betaproteobacteria</taxon>
        <taxon>Burkholderiales</taxon>
        <taxon>Comamonadaceae</taxon>
        <taxon>Ramlibacter</taxon>
    </lineage>
</organism>
<evidence type="ECO:0000256" key="3">
    <source>
        <dbReference type="ARBA" id="ARBA00022827"/>
    </source>
</evidence>
<keyword evidence="7" id="KW-1185">Reference proteome</keyword>
<sequence length="560" mass="60582">MSDRAVTGHPPADQETDVIVVGSGAAGMTAAILAHDNGAEVVIIERTNKVGGTTAVSGGGIWIPVNHRMGALGFSDSRAEALTYLNQLVMGTTDPKMLETFVDTATTMIKYLEAHTPLVFDAMTATDYQPELPGGKFGGRSMEPQPFDTNLLGEWKTRLRPPSSFSFPLTRQEAFGEYDAFYRPWLVPQDLAADRMMKGIVTIGQALAAGLLKAVLDRGIPILLESRVRKLLMEGDRVVGVEGEQAAGGKMSVRARAAVILASAGFEWNPRLQAQFLPSPIESPNSPPFNEGDGLLMAMEVGADLANMAEIWHYPSLMIPGETYEGRPLSRPTLAERNGPHVIWVNAGGRRFANEAANYNSLGRVFREIRTDGPVFQNLPAWAVMDSQYRAQYVLGTTMPEDRDPPWLIKADSIEELAQKTGIDSKQLLATVEQWNADVRGGRDSKFQKGMSRYDQSQGDKEATFPNLGTIEKAPFYAVQIHIGALGTKGGPRTNTRAQVLHVRGQAIDGLYAVGNVAASIMGPGYPGRGATLGPGMTFGYIAGIEAAREAKRLAPKVQR</sequence>
<dbReference type="InterPro" id="IPR050315">
    <property type="entry name" value="FAD-oxidoreductase_2"/>
</dbReference>